<dbReference type="EnsemblBacteria" id="CAD78770">
    <property type="protein sequence ID" value="CAD78770"/>
    <property type="gene ID" value="RB10220"/>
</dbReference>
<keyword evidence="2" id="KW-1185">Reference proteome</keyword>
<evidence type="ECO:0000313" key="2">
    <source>
        <dbReference type="Proteomes" id="UP000001025"/>
    </source>
</evidence>
<gene>
    <name evidence="1" type="ordered locus">RB10220</name>
</gene>
<protein>
    <submittedName>
        <fullName evidence="1">Uncharacterized protein</fullName>
    </submittedName>
</protein>
<dbReference type="InParanoid" id="Q7UFB3"/>
<dbReference type="EMBL" id="BX294151">
    <property type="protein sequence ID" value="CAD78770.1"/>
    <property type="molecule type" value="Genomic_DNA"/>
</dbReference>
<dbReference type="Proteomes" id="UP000001025">
    <property type="component" value="Chromosome"/>
</dbReference>
<dbReference type="AlphaFoldDB" id="Q7UFB3"/>
<organism evidence="1 2">
    <name type="scientific">Rhodopirellula baltica (strain DSM 10527 / NCIMB 13988 / SH1)</name>
    <dbReference type="NCBI Taxonomy" id="243090"/>
    <lineage>
        <taxon>Bacteria</taxon>
        <taxon>Pseudomonadati</taxon>
        <taxon>Planctomycetota</taxon>
        <taxon>Planctomycetia</taxon>
        <taxon>Pirellulales</taxon>
        <taxon>Pirellulaceae</taxon>
        <taxon>Rhodopirellula</taxon>
    </lineage>
</organism>
<sequence length="68" mass="7827">MFDQHHSTHSRAQNPSCCALPRQRFVPVEPNRAKLDPGRLENWAATIQQSNSAQTKTRQQELTCRCCF</sequence>
<proteinExistence type="predicted"/>
<reference evidence="1 2" key="1">
    <citation type="journal article" date="2003" name="Proc. Natl. Acad. Sci. U.S.A.">
        <title>Complete genome sequence of the marine planctomycete Pirellula sp. strain 1.</title>
        <authorList>
            <person name="Gloeckner F.O."/>
            <person name="Kube M."/>
            <person name="Bauer M."/>
            <person name="Teeling H."/>
            <person name="Lombardot T."/>
            <person name="Ludwig W."/>
            <person name="Gade D."/>
            <person name="Beck A."/>
            <person name="Borzym K."/>
            <person name="Heitmann K."/>
            <person name="Rabus R."/>
            <person name="Schlesner H."/>
            <person name="Amann R."/>
            <person name="Reinhardt R."/>
        </authorList>
    </citation>
    <scope>NUCLEOTIDE SEQUENCE [LARGE SCALE GENOMIC DNA]</scope>
    <source>
        <strain evidence="2">DSM 10527 / NCIMB 13988 / SH1</strain>
    </source>
</reference>
<dbReference type="STRING" id="243090.RB10220"/>
<dbReference type="HOGENOM" id="CLU_2791209_0_0_0"/>
<accession>Q7UFB3</accession>
<dbReference type="KEGG" id="rba:RB10220"/>
<name>Q7UFB3_RHOBA</name>
<evidence type="ECO:0000313" key="1">
    <source>
        <dbReference type="EMBL" id="CAD78770.1"/>
    </source>
</evidence>